<feature type="binding site" evidence="6">
    <location>
        <position position="100"/>
    </location>
    <ligand>
        <name>a divalent metal cation</name>
        <dbReference type="ChEBI" id="CHEBI:60240"/>
        <label>1</label>
    </ligand>
</feature>
<sequence length="254" mass="27795">MITIKTAEEIEKLREGGRKLAAILDILKKEAMPGVTALSLDKLAEKLILEVEGHPAFKGYKGSRDQSPFPGTVCISVNDEVVHSPPSNRKLKNGDIVGLDIGMKYKNLFTDMAETIGIGEISDSDNKLIKVTKEALDLAISIVHQGVKTGDIGEAVQNFIEANSFGVVRRLVGHGVGYQVHEDPQIPNWGRSGEGTTLKENMVIAIEPMVTEGNYELYLAEDGWTWKTKDGSRSAHFEHTIVVTKNGAEVLTRE</sequence>
<dbReference type="EMBL" id="MFHT01000004">
    <property type="protein sequence ID" value="OGF78132.1"/>
    <property type="molecule type" value="Genomic_DNA"/>
</dbReference>
<comment type="cofactor">
    <cofactor evidence="6">
        <name>Co(2+)</name>
        <dbReference type="ChEBI" id="CHEBI:48828"/>
    </cofactor>
    <cofactor evidence="6">
        <name>Zn(2+)</name>
        <dbReference type="ChEBI" id="CHEBI:29105"/>
    </cofactor>
    <cofactor evidence="6">
        <name>Mn(2+)</name>
        <dbReference type="ChEBI" id="CHEBI:29035"/>
    </cofactor>
    <cofactor evidence="6">
        <name>Fe(2+)</name>
        <dbReference type="ChEBI" id="CHEBI:29033"/>
    </cofactor>
    <text evidence="6">Binds 2 divalent metal cations per subunit. Has a high-affinity and a low affinity metal-binding site. The true nature of the physiological cofactor is under debate. The enzyme is active with cobalt, zinc, manganese or divalent iron ions. Most likely, methionine aminopeptidases function as mononuclear Fe(2+)-metalloproteases under physiological conditions, and the catalytically relevant metal-binding site has been assigned to the histidine-containing high-affinity site.</text>
</comment>
<organism evidence="9 10">
    <name type="scientific">Candidatus Giovannonibacteria bacterium RIFCSPHIGHO2_12_FULL_43_15</name>
    <dbReference type="NCBI Taxonomy" id="1798341"/>
    <lineage>
        <taxon>Bacteria</taxon>
        <taxon>Candidatus Giovannoniibacteriota</taxon>
    </lineage>
</organism>
<dbReference type="InterPro" id="IPR036005">
    <property type="entry name" value="Creatinase/aminopeptidase-like"/>
</dbReference>
<proteinExistence type="inferred from homology"/>
<dbReference type="HAMAP" id="MF_01974">
    <property type="entry name" value="MetAP_1"/>
    <property type="match status" value="1"/>
</dbReference>
<feature type="binding site" evidence="6">
    <location>
        <position position="181"/>
    </location>
    <ligand>
        <name>substrate</name>
    </ligand>
</feature>
<keyword evidence="5 6" id="KW-0378">Hydrolase</keyword>
<evidence type="ECO:0000256" key="3">
    <source>
        <dbReference type="ARBA" id="ARBA00022670"/>
    </source>
</evidence>
<keyword evidence="2 6" id="KW-0031">Aminopeptidase</keyword>
<dbReference type="EC" id="3.4.11.18" evidence="6 7"/>
<dbReference type="SUPFAM" id="SSF55920">
    <property type="entry name" value="Creatinase/aminopeptidase"/>
    <property type="match status" value="1"/>
</dbReference>
<dbReference type="InterPro" id="IPR002467">
    <property type="entry name" value="Pept_M24A_MAP1"/>
</dbReference>
<evidence type="ECO:0000259" key="8">
    <source>
        <dbReference type="Pfam" id="PF00557"/>
    </source>
</evidence>
<dbReference type="GO" id="GO:0005829">
    <property type="term" value="C:cytosol"/>
    <property type="evidence" value="ECO:0007669"/>
    <property type="project" value="TreeGrafter"/>
</dbReference>
<feature type="binding site" evidence="6">
    <location>
        <position position="83"/>
    </location>
    <ligand>
        <name>substrate</name>
    </ligand>
</feature>
<dbReference type="GO" id="GO:0006508">
    <property type="term" value="P:proteolysis"/>
    <property type="evidence" value="ECO:0007669"/>
    <property type="project" value="UniProtKB-KW"/>
</dbReference>
<evidence type="ECO:0000256" key="6">
    <source>
        <dbReference type="HAMAP-Rule" id="MF_01974"/>
    </source>
</evidence>
<comment type="similarity">
    <text evidence="6">Belongs to the peptidase M24A family. Methionine aminopeptidase type 1 subfamily.</text>
</comment>
<keyword evidence="4 6" id="KW-0479">Metal-binding</keyword>
<feature type="binding site" evidence="6">
    <location>
        <position position="238"/>
    </location>
    <ligand>
        <name>a divalent metal cation</name>
        <dbReference type="ChEBI" id="CHEBI:60240"/>
        <label>2</label>
        <note>catalytic</note>
    </ligand>
</feature>
<feature type="binding site" evidence="6">
    <location>
        <position position="238"/>
    </location>
    <ligand>
        <name>a divalent metal cation</name>
        <dbReference type="ChEBI" id="CHEBI:60240"/>
        <label>1</label>
    </ligand>
</feature>
<evidence type="ECO:0000256" key="2">
    <source>
        <dbReference type="ARBA" id="ARBA00022438"/>
    </source>
</evidence>
<comment type="catalytic activity">
    <reaction evidence="6 7">
        <text>Release of N-terminal amino acids, preferentially methionine, from peptides and arylamides.</text>
        <dbReference type="EC" id="3.4.11.18"/>
    </reaction>
</comment>
<evidence type="ECO:0000256" key="1">
    <source>
        <dbReference type="ARBA" id="ARBA00002521"/>
    </source>
</evidence>
<dbReference type="Proteomes" id="UP000177723">
    <property type="component" value="Unassembled WGS sequence"/>
</dbReference>
<dbReference type="Gene3D" id="3.90.230.10">
    <property type="entry name" value="Creatinase/methionine aminopeptidase superfamily"/>
    <property type="match status" value="1"/>
</dbReference>
<accession>A0A1F5WR32</accession>
<comment type="caution">
    <text evidence="9">The sequence shown here is derived from an EMBL/GenBank/DDBJ whole genome shotgun (WGS) entry which is preliminary data.</text>
</comment>
<evidence type="ECO:0000313" key="9">
    <source>
        <dbReference type="EMBL" id="OGF78132.1"/>
    </source>
</evidence>
<dbReference type="AlphaFoldDB" id="A0A1F5WR32"/>
<feature type="domain" description="Peptidase M24" evidence="8">
    <location>
        <begin position="11"/>
        <end position="245"/>
    </location>
</feature>
<reference evidence="9 10" key="1">
    <citation type="journal article" date="2016" name="Nat. Commun.">
        <title>Thousands of microbial genomes shed light on interconnected biogeochemical processes in an aquifer system.</title>
        <authorList>
            <person name="Anantharaman K."/>
            <person name="Brown C.T."/>
            <person name="Hug L.A."/>
            <person name="Sharon I."/>
            <person name="Castelle C.J."/>
            <person name="Probst A.J."/>
            <person name="Thomas B.C."/>
            <person name="Singh A."/>
            <person name="Wilkins M.J."/>
            <person name="Karaoz U."/>
            <person name="Brodie E.L."/>
            <person name="Williams K.H."/>
            <person name="Hubbard S.S."/>
            <person name="Banfield J.F."/>
        </authorList>
    </citation>
    <scope>NUCLEOTIDE SEQUENCE [LARGE SCALE GENOMIC DNA]</scope>
</reference>
<dbReference type="Pfam" id="PF00557">
    <property type="entry name" value="Peptidase_M24"/>
    <property type="match status" value="1"/>
</dbReference>
<dbReference type="GO" id="GO:0070006">
    <property type="term" value="F:metalloaminopeptidase activity"/>
    <property type="evidence" value="ECO:0007669"/>
    <property type="project" value="UniProtKB-UniRule"/>
</dbReference>
<protein>
    <recommendedName>
        <fullName evidence="6 7">Methionine aminopeptidase</fullName>
        <shortName evidence="6">MAP</shortName>
        <shortName evidence="6">MetAP</shortName>
        <ecNumber evidence="6 7">3.4.11.18</ecNumber>
    </recommendedName>
    <alternativeName>
        <fullName evidence="6">Peptidase M</fullName>
    </alternativeName>
</protein>
<evidence type="ECO:0000313" key="10">
    <source>
        <dbReference type="Proteomes" id="UP000177723"/>
    </source>
</evidence>
<feature type="binding site" evidence="6">
    <location>
        <position position="174"/>
    </location>
    <ligand>
        <name>a divalent metal cation</name>
        <dbReference type="ChEBI" id="CHEBI:60240"/>
        <label>2</label>
        <note>catalytic</note>
    </ligand>
</feature>
<dbReference type="PANTHER" id="PTHR43330">
    <property type="entry name" value="METHIONINE AMINOPEPTIDASE"/>
    <property type="match status" value="1"/>
</dbReference>
<comment type="function">
    <text evidence="1 6">Removes the N-terminal methionine from nascent proteins. The N-terminal methionine is often cleaved when the second residue in the primary sequence is small and uncharged (Met-Ala-, Cys, Gly, Pro, Ser, Thr, or Val). Requires deformylation of the N(alpha)-formylated initiator methionine before it can be hydrolyzed.</text>
</comment>
<dbReference type="PRINTS" id="PR00599">
    <property type="entry name" value="MAPEPTIDASE"/>
</dbReference>
<dbReference type="NCBIfam" id="TIGR00500">
    <property type="entry name" value="met_pdase_I"/>
    <property type="match status" value="1"/>
</dbReference>
<evidence type="ECO:0000256" key="7">
    <source>
        <dbReference type="RuleBase" id="RU003653"/>
    </source>
</evidence>
<gene>
    <name evidence="6" type="primary">map</name>
    <name evidence="9" type="ORF">A3F23_02940</name>
</gene>
<dbReference type="InterPro" id="IPR001714">
    <property type="entry name" value="Pept_M24_MAP"/>
</dbReference>
<comment type="subunit">
    <text evidence="6">Monomer.</text>
</comment>
<name>A0A1F5WR32_9BACT</name>
<dbReference type="GO" id="GO:0004239">
    <property type="term" value="F:initiator methionyl aminopeptidase activity"/>
    <property type="evidence" value="ECO:0007669"/>
    <property type="project" value="UniProtKB-UniRule"/>
</dbReference>
<feature type="binding site" evidence="6">
    <location>
        <position position="207"/>
    </location>
    <ligand>
        <name>a divalent metal cation</name>
        <dbReference type="ChEBI" id="CHEBI:60240"/>
        <label>2</label>
        <note>catalytic</note>
    </ligand>
</feature>
<keyword evidence="3 6" id="KW-0645">Protease</keyword>
<dbReference type="PANTHER" id="PTHR43330:SF27">
    <property type="entry name" value="METHIONINE AMINOPEPTIDASE"/>
    <property type="match status" value="1"/>
</dbReference>
<dbReference type="CDD" id="cd01086">
    <property type="entry name" value="MetAP1"/>
    <property type="match status" value="1"/>
</dbReference>
<feature type="binding site" evidence="6">
    <location>
        <position position="111"/>
    </location>
    <ligand>
        <name>a divalent metal cation</name>
        <dbReference type="ChEBI" id="CHEBI:60240"/>
        <label>1</label>
    </ligand>
</feature>
<feature type="binding site" evidence="6">
    <location>
        <position position="111"/>
    </location>
    <ligand>
        <name>a divalent metal cation</name>
        <dbReference type="ChEBI" id="CHEBI:60240"/>
        <label>2</label>
        <note>catalytic</note>
    </ligand>
</feature>
<dbReference type="GO" id="GO:0046872">
    <property type="term" value="F:metal ion binding"/>
    <property type="evidence" value="ECO:0007669"/>
    <property type="project" value="UniProtKB-UniRule"/>
</dbReference>
<evidence type="ECO:0000256" key="5">
    <source>
        <dbReference type="ARBA" id="ARBA00022801"/>
    </source>
</evidence>
<evidence type="ECO:0000256" key="4">
    <source>
        <dbReference type="ARBA" id="ARBA00022723"/>
    </source>
</evidence>
<dbReference type="InterPro" id="IPR000994">
    <property type="entry name" value="Pept_M24"/>
</dbReference>